<proteinExistence type="predicted"/>
<dbReference type="InterPro" id="IPR010502">
    <property type="entry name" value="Carb-bd_dom_fam9"/>
</dbReference>
<dbReference type="Pfam" id="PF06452">
    <property type="entry name" value="CBM9_1"/>
    <property type="match status" value="1"/>
</dbReference>
<keyword evidence="2" id="KW-0326">Glycosidase</keyword>
<keyword evidence="2" id="KW-0624">Polysaccharide degradation</keyword>
<protein>
    <submittedName>
        <fullName evidence="2">Endoxylanase</fullName>
    </submittedName>
</protein>
<dbReference type="GO" id="GO:0045493">
    <property type="term" value="P:xylan catabolic process"/>
    <property type="evidence" value="ECO:0007669"/>
    <property type="project" value="UniProtKB-KW"/>
</dbReference>
<feature type="domain" description="Carbohydrate-binding" evidence="1">
    <location>
        <begin position="16"/>
        <end position="212"/>
    </location>
</feature>
<dbReference type="SUPFAM" id="SSF49344">
    <property type="entry name" value="CBD9-like"/>
    <property type="match status" value="1"/>
</dbReference>
<evidence type="ECO:0000313" key="3">
    <source>
        <dbReference type="Proteomes" id="UP000289792"/>
    </source>
</evidence>
<dbReference type="GO" id="GO:0004553">
    <property type="term" value="F:hydrolase activity, hydrolyzing O-glycosyl compounds"/>
    <property type="evidence" value="ECO:0007669"/>
    <property type="project" value="InterPro"/>
</dbReference>
<organism evidence="2 3">
    <name type="scientific">Gelidibacter gilvus</name>
    <dbReference type="NCBI Taxonomy" id="59602"/>
    <lineage>
        <taxon>Bacteria</taxon>
        <taxon>Pseudomonadati</taxon>
        <taxon>Bacteroidota</taxon>
        <taxon>Flavobacteriia</taxon>
        <taxon>Flavobacteriales</taxon>
        <taxon>Flavobacteriaceae</taxon>
        <taxon>Gelidibacter</taxon>
    </lineage>
</organism>
<dbReference type="Proteomes" id="UP000289792">
    <property type="component" value="Unassembled WGS sequence"/>
</dbReference>
<accession>A0A4Q0XHB5</accession>
<dbReference type="RefSeq" id="WP_129017843.1">
    <property type="nucleotide sequence ID" value="NZ_SDDZ01000007.1"/>
</dbReference>
<evidence type="ECO:0000259" key="1">
    <source>
        <dbReference type="Pfam" id="PF06452"/>
    </source>
</evidence>
<name>A0A4Q0XHB5_9FLAO</name>
<dbReference type="Gene3D" id="2.60.40.1190">
    <property type="match status" value="1"/>
</dbReference>
<keyword evidence="2" id="KW-0119">Carbohydrate metabolism</keyword>
<dbReference type="AlphaFoldDB" id="A0A4Q0XHB5"/>
<evidence type="ECO:0000313" key="2">
    <source>
        <dbReference type="EMBL" id="RXJ49442.1"/>
    </source>
</evidence>
<dbReference type="GO" id="GO:0030246">
    <property type="term" value="F:carbohydrate binding"/>
    <property type="evidence" value="ECO:0007669"/>
    <property type="project" value="InterPro"/>
</dbReference>
<reference evidence="2 3" key="1">
    <citation type="submission" date="2019-01" db="EMBL/GenBank/DDBJ databases">
        <title>Genome sequence of the Antarctic species Gelidibacter gilvus ACAM 158(T).</title>
        <authorList>
            <person name="Bowman J.P."/>
        </authorList>
    </citation>
    <scope>NUCLEOTIDE SEQUENCE [LARGE SCALE GENOMIC DNA]</scope>
    <source>
        <strain evidence="2 3">IC158</strain>
    </source>
</reference>
<dbReference type="EMBL" id="SDDZ01000007">
    <property type="protein sequence ID" value="RXJ49442.1"/>
    <property type="molecule type" value="Genomic_DNA"/>
</dbReference>
<sequence>MKTYKVKVIDVNHMEINGKANHPLWEKAMVLNDFSSPWHFEDVEDIEFRALHDGTNLFVSYKVNDSSLHIDSTDDTKKSVDNSDRVELFLRSDKHLDPYYCLEIDPLARLQDFIARPNRVFDYLWDWPKQDISIKSDMTSSSFSVELSISMEALKRFKLIQNDGHIEAGIFRAKYNQKQNGQFEPTWITWVDPQTETPDFHTASAFGKLKLENFKLSKKA</sequence>
<keyword evidence="3" id="KW-1185">Reference proteome</keyword>
<keyword evidence="2" id="KW-0858">Xylan degradation</keyword>
<keyword evidence="2" id="KW-0378">Hydrolase</keyword>
<gene>
    <name evidence="2" type="ORF">ESZ48_12570</name>
</gene>
<dbReference type="OrthoDB" id="9801646at2"/>
<comment type="caution">
    <text evidence="2">The sequence shown here is derived from an EMBL/GenBank/DDBJ whole genome shotgun (WGS) entry which is preliminary data.</text>
</comment>